<organism evidence="1 2">
    <name type="scientific">Ambispora leptoticha</name>
    <dbReference type="NCBI Taxonomy" id="144679"/>
    <lineage>
        <taxon>Eukaryota</taxon>
        <taxon>Fungi</taxon>
        <taxon>Fungi incertae sedis</taxon>
        <taxon>Mucoromycota</taxon>
        <taxon>Glomeromycotina</taxon>
        <taxon>Glomeromycetes</taxon>
        <taxon>Archaeosporales</taxon>
        <taxon>Ambisporaceae</taxon>
        <taxon>Ambispora</taxon>
    </lineage>
</organism>
<protein>
    <submittedName>
        <fullName evidence="1">9964_t:CDS:1</fullName>
    </submittedName>
</protein>
<sequence>MSTGKSTLRKRRDRFEAKHAYIYLGCMFPSSQIQYLQNYCLPTEEEQHASHDNHGRPRDNMTECGIETFRNYHFPADSIGGYINNDEYIRKF</sequence>
<evidence type="ECO:0000313" key="1">
    <source>
        <dbReference type="EMBL" id="CAG8447757.1"/>
    </source>
</evidence>
<dbReference type="Proteomes" id="UP000789508">
    <property type="component" value="Unassembled WGS sequence"/>
</dbReference>
<keyword evidence="2" id="KW-1185">Reference proteome</keyword>
<reference evidence="1" key="1">
    <citation type="submission" date="2021-06" db="EMBL/GenBank/DDBJ databases">
        <authorList>
            <person name="Kallberg Y."/>
            <person name="Tangrot J."/>
            <person name="Rosling A."/>
        </authorList>
    </citation>
    <scope>NUCLEOTIDE SEQUENCE</scope>
    <source>
        <strain evidence="1">FL130A</strain>
    </source>
</reference>
<dbReference type="EMBL" id="CAJVPS010000068">
    <property type="protein sequence ID" value="CAG8447757.1"/>
    <property type="molecule type" value="Genomic_DNA"/>
</dbReference>
<gene>
    <name evidence="1" type="ORF">ALEPTO_LOCUS800</name>
</gene>
<dbReference type="AlphaFoldDB" id="A0A9N8V9H0"/>
<proteinExistence type="predicted"/>
<evidence type="ECO:0000313" key="2">
    <source>
        <dbReference type="Proteomes" id="UP000789508"/>
    </source>
</evidence>
<accession>A0A9N8V9H0</accession>
<name>A0A9N8V9H0_9GLOM</name>
<comment type="caution">
    <text evidence="1">The sequence shown here is derived from an EMBL/GenBank/DDBJ whole genome shotgun (WGS) entry which is preliminary data.</text>
</comment>